<dbReference type="PROSITE" id="PS50865">
    <property type="entry name" value="ZF_MYND_2"/>
    <property type="match status" value="1"/>
</dbReference>
<keyword evidence="1" id="KW-0479">Metal-binding</keyword>
<feature type="domain" description="MYND-type" evidence="5">
    <location>
        <begin position="290"/>
        <end position="330"/>
    </location>
</feature>
<evidence type="ECO:0000313" key="6">
    <source>
        <dbReference type="EMBL" id="ORY86745.1"/>
    </source>
</evidence>
<evidence type="ECO:0000256" key="4">
    <source>
        <dbReference type="PROSITE-ProRule" id="PRU00134"/>
    </source>
</evidence>
<keyword evidence="2 4" id="KW-0863">Zinc-finger</keyword>
<protein>
    <recommendedName>
        <fullName evidence="5">MYND-type domain-containing protein</fullName>
    </recommendedName>
</protein>
<dbReference type="Pfam" id="PF01753">
    <property type="entry name" value="zf-MYND"/>
    <property type="match status" value="1"/>
</dbReference>
<gene>
    <name evidence="6" type="ORF">BCR35DRAFT_330623</name>
</gene>
<keyword evidence="7" id="KW-1185">Reference proteome</keyword>
<keyword evidence="3" id="KW-0862">Zinc</keyword>
<organism evidence="6 7">
    <name type="scientific">Leucosporidium creatinivorum</name>
    <dbReference type="NCBI Taxonomy" id="106004"/>
    <lineage>
        <taxon>Eukaryota</taxon>
        <taxon>Fungi</taxon>
        <taxon>Dikarya</taxon>
        <taxon>Basidiomycota</taxon>
        <taxon>Pucciniomycotina</taxon>
        <taxon>Microbotryomycetes</taxon>
        <taxon>Leucosporidiales</taxon>
        <taxon>Leucosporidium</taxon>
    </lineage>
</organism>
<dbReference type="STRING" id="106004.A0A1Y2FVN1"/>
<evidence type="ECO:0000256" key="1">
    <source>
        <dbReference type="ARBA" id="ARBA00022723"/>
    </source>
</evidence>
<evidence type="ECO:0000256" key="3">
    <source>
        <dbReference type="ARBA" id="ARBA00022833"/>
    </source>
</evidence>
<evidence type="ECO:0000256" key="2">
    <source>
        <dbReference type="ARBA" id="ARBA00022771"/>
    </source>
</evidence>
<dbReference type="Gene3D" id="6.10.140.2220">
    <property type="match status" value="1"/>
</dbReference>
<dbReference type="InParanoid" id="A0A1Y2FVN1"/>
<dbReference type="InterPro" id="IPR002893">
    <property type="entry name" value="Znf_MYND"/>
</dbReference>
<evidence type="ECO:0000313" key="7">
    <source>
        <dbReference type="Proteomes" id="UP000193467"/>
    </source>
</evidence>
<dbReference type="EMBL" id="MCGR01000014">
    <property type="protein sequence ID" value="ORY86745.1"/>
    <property type="molecule type" value="Genomic_DNA"/>
</dbReference>
<evidence type="ECO:0000259" key="5">
    <source>
        <dbReference type="PROSITE" id="PS50865"/>
    </source>
</evidence>
<proteinExistence type="predicted"/>
<dbReference type="GO" id="GO:0008270">
    <property type="term" value="F:zinc ion binding"/>
    <property type="evidence" value="ECO:0007669"/>
    <property type="project" value="UniProtKB-KW"/>
</dbReference>
<dbReference type="SUPFAM" id="SSF144232">
    <property type="entry name" value="HIT/MYND zinc finger-like"/>
    <property type="match status" value="1"/>
</dbReference>
<dbReference type="AlphaFoldDB" id="A0A1Y2FVN1"/>
<dbReference type="Proteomes" id="UP000193467">
    <property type="component" value="Unassembled WGS sequence"/>
</dbReference>
<comment type="caution">
    <text evidence="6">The sequence shown here is derived from an EMBL/GenBank/DDBJ whole genome shotgun (WGS) entry which is preliminary data.</text>
</comment>
<name>A0A1Y2FVN1_9BASI</name>
<reference evidence="6 7" key="1">
    <citation type="submission" date="2016-07" db="EMBL/GenBank/DDBJ databases">
        <title>Pervasive Adenine N6-methylation of Active Genes in Fungi.</title>
        <authorList>
            <consortium name="DOE Joint Genome Institute"/>
            <person name="Mondo S.J."/>
            <person name="Dannebaum R.O."/>
            <person name="Kuo R.C."/>
            <person name="Labutti K."/>
            <person name="Haridas S."/>
            <person name="Kuo A."/>
            <person name="Salamov A."/>
            <person name="Ahrendt S.R."/>
            <person name="Lipzen A."/>
            <person name="Sullivan W."/>
            <person name="Andreopoulos W.B."/>
            <person name="Clum A."/>
            <person name="Lindquist E."/>
            <person name="Daum C."/>
            <person name="Ramamoorthy G.K."/>
            <person name="Gryganskyi A."/>
            <person name="Culley D."/>
            <person name="Magnuson J.K."/>
            <person name="James T.Y."/>
            <person name="O'Malley M.A."/>
            <person name="Stajich J.E."/>
            <person name="Spatafora J.W."/>
            <person name="Visel A."/>
            <person name="Grigoriev I.V."/>
        </authorList>
    </citation>
    <scope>NUCLEOTIDE SEQUENCE [LARGE SCALE GENOMIC DNA]</scope>
    <source>
        <strain evidence="6 7">62-1032</strain>
    </source>
</reference>
<sequence length="341" mass="37993">MAFKLKHHTVYRNDPLIETITPGSSTGAVSLDAFQGRVLNVPNSLILAPHGYIFLQPSSDLTYVTGDFSWPIVIANCKATQRTTVLMVGQNEVDPDQYKDHLEFLRDGKEGLVIDIICFDPDGGPWRDFEADIRRLGAPHQLSFTSRYKDAGTARAFAVEKATSIITMYHPTPHCNDFLPDSDDFSLPFKILAALAIAAHAVDHPNTAPPMFCEYDGTKRVDRLPILPERARDAVKVARRKKHIRPENDPAGAWAELEELMVDAKMMEEGGLQGRVTMSARLMGQLGPFCTVCAEKHGLSRCAGCRVDYYCSKDGGAHQKEDWPRHKEWCKKNRVPKASTA</sequence>
<dbReference type="OrthoDB" id="341421at2759"/>
<accession>A0A1Y2FVN1</accession>